<protein>
    <submittedName>
        <fullName evidence="1">Uncharacterized protein</fullName>
    </submittedName>
</protein>
<dbReference type="AlphaFoldDB" id="A0A4C1SU06"/>
<proteinExistence type="predicted"/>
<evidence type="ECO:0000313" key="2">
    <source>
        <dbReference type="Proteomes" id="UP000299102"/>
    </source>
</evidence>
<reference evidence="1 2" key="1">
    <citation type="journal article" date="2019" name="Commun. Biol.">
        <title>The bagworm genome reveals a unique fibroin gene that provides high tensile strength.</title>
        <authorList>
            <person name="Kono N."/>
            <person name="Nakamura H."/>
            <person name="Ohtoshi R."/>
            <person name="Tomita M."/>
            <person name="Numata K."/>
            <person name="Arakawa K."/>
        </authorList>
    </citation>
    <scope>NUCLEOTIDE SEQUENCE [LARGE SCALE GENOMIC DNA]</scope>
</reference>
<dbReference type="Proteomes" id="UP000299102">
    <property type="component" value="Unassembled WGS sequence"/>
</dbReference>
<name>A0A4C1SU06_EUMVA</name>
<evidence type="ECO:0000313" key="1">
    <source>
        <dbReference type="EMBL" id="GBP05713.1"/>
    </source>
</evidence>
<keyword evidence="2" id="KW-1185">Reference proteome</keyword>
<gene>
    <name evidence="1" type="ORF">EVAR_5052_1</name>
</gene>
<dbReference type="EMBL" id="BGZK01000019">
    <property type="protein sequence ID" value="GBP05713.1"/>
    <property type="molecule type" value="Genomic_DNA"/>
</dbReference>
<comment type="caution">
    <text evidence="1">The sequence shown here is derived from an EMBL/GenBank/DDBJ whole genome shotgun (WGS) entry which is preliminary data.</text>
</comment>
<organism evidence="1 2">
    <name type="scientific">Eumeta variegata</name>
    <name type="common">Bagworm moth</name>
    <name type="synonym">Eumeta japonica</name>
    <dbReference type="NCBI Taxonomy" id="151549"/>
    <lineage>
        <taxon>Eukaryota</taxon>
        <taxon>Metazoa</taxon>
        <taxon>Ecdysozoa</taxon>
        <taxon>Arthropoda</taxon>
        <taxon>Hexapoda</taxon>
        <taxon>Insecta</taxon>
        <taxon>Pterygota</taxon>
        <taxon>Neoptera</taxon>
        <taxon>Endopterygota</taxon>
        <taxon>Lepidoptera</taxon>
        <taxon>Glossata</taxon>
        <taxon>Ditrysia</taxon>
        <taxon>Tineoidea</taxon>
        <taxon>Psychidae</taxon>
        <taxon>Oiketicinae</taxon>
        <taxon>Eumeta</taxon>
    </lineage>
</organism>
<sequence>MNTAHGTSQPRITYHRVAGILDRNRISNEDDLMKGKWSDGEEGRHDLNSIIFKFQTSGKSAEVALKKSLTDIESQMDKGKFLQQQQLFMPPTQCTADDDFTLDGLCITSFYLEMEGDEDRATVTGSRFGIKSGMGSRTENRTGTQIEEGIRVGTKCEVEDHYIGVARRNRPSRIRHERNMHRIRRGQTSKSETTPAVKINHSIPARGGAAHDNVRAAQLMGTTHKGRPGFGSGCGPKSF</sequence>
<accession>A0A4C1SU06</accession>